<evidence type="ECO:0000256" key="5">
    <source>
        <dbReference type="ARBA" id="ARBA00023014"/>
    </source>
</evidence>
<reference evidence="6 7" key="1">
    <citation type="submission" date="2019-08" db="EMBL/GenBank/DDBJ databases">
        <title>In-depth cultivation of the pig gut microbiome towards novel bacterial diversity and tailored functional studies.</title>
        <authorList>
            <person name="Wylensek D."/>
            <person name="Hitch T.C.A."/>
            <person name="Clavel T."/>
        </authorList>
    </citation>
    <scope>NUCLEOTIDE SEQUENCE [LARGE SCALE GENOMIC DNA]</scope>
    <source>
        <strain evidence="6 7">NM-380-WT-3C1</strain>
    </source>
</reference>
<evidence type="ECO:0000256" key="1">
    <source>
        <dbReference type="ARBA" id="ARBA00001966"/>
    </source>
</evidence>
<dbReference type="Gene3D" id="3.40.1010.20">
    <property type="entry name" value="4-hydroxy-3-methylbut-2-enyl diphosphate reductase, catalytic domain"/>
    <property type="match status" value="2"/>
</dbReference>
<dbReference type="RefSeq" id="WP_154426815.1">
    <property type="nucleotide sequence ID" value="NZ_VUNN01000032.1"/>
</dbReference>
<gene>
    <name evidence="6" type="primary">ispH</name>
    <name evidence="6" type="ORF">FYJ80_10740</name>
</gene>
<keyword evidence="4" id="KW-0408">Iron</keyword>
<dbReference type="CDD" id="cd13944">
    <property type="entry name" value="lytB_ispH"/>
    <property type="match status" value="1"/>
</dbReference>
<dbReference type="Pfam" id="PF02401">
    <property type="entry name" value="LYTB"/>
    <property type="match status" value="1"/>
</dbReference>
<dbReference type="Proteomes" id="UP000460549">
    <property type="component" value="Unassembled WGS sequence"/>
</dbReference>
<dbReference type="PANTHER" id="PTHR30426">
    <property type="entry name" value="4-HYDROXY-3-METHYLBUT-2-ENYL DIPHOSPHATE REDUCTASE"/>
    <property type="match status" value="1"/>
</dbReference>
<keyword evidence="3" id="KW-0479">Metal-binding</keyword>
<dbReference type="InterPro" id="IPR003451">
    <property type="entry name" value="LytB/IspH"/>
</dbReference>
<dbReference type="AlphaFoldDB" id="A0A7X2TSI8"/>
<evidence type="ECO:0000313" key="7">
    <source>
        <dbReference type="Proteomes" id="UP000460549"/>
    </source>
</evidence>
<protein>
    <submittedName>
        <fullName evidence="6">4-hydroxy-3-methylbut-2-enyl diphosphate reductase</fullName>
        <ecNumber evidence="6">1.17.7.4</ecNumber>
    </submittedName>
</protein>
<proteinExistence type="predicted"/>
<organism evidence="6 7">
    <name type="scientific">Bullifex porci</name>
    <dbReference type="NCBI Taxonomy" id="2606638"/>
    <lineage>
        <taxon>Bacteria</taxon>
        <taxon>Pseudomonadati</taxon>
        <taxon>Spirochaetota</taxon>
        <taxon>Spirochaetia</taxon>
        <taxon>Spirochaetales</taxon>
        <taxon>Spirochaetaceae</taxon>
        <taxon>Bullifex</taxon>
    </lineage>
</organism>
<evidence type="ECO:0000256" key="3">
    <source>
        <dbReference type="ARBA" id="ARBA00022723"/>
    </source>
</evidence>
<dbReference type="Gene3D" id="3.40.50.11270">
    <property type="match status" value="1"/>
</dbReference>
<name>A0A7X2TSI8_9SPIO</name>
<keyword evidence="2" id="KW-0004">4Fe-4S</keyword>
<dbReference type="GO" id="GO:0019288">
    <property type="term" value="P:isopentenyl diphosphate biosynthetic process, methylerythritol 4-phosphate pathway"/>
    <property type="evidence" value="ECO:0007669"/>
    <property type="project" value="InterPro"/>
</dbReference>
<dbReference type="NCBIfam" id="TIGR00216">
    <property type="entry name" value="ispH_lytB"/>
    <property type="match status" value="1"/>
</dbReference>
<evidence type="ECO:0000256" key="2">
    <source>
        <dbReference type="ARBA" id="ARBA00022485"/>
    </source>
</evidence>
<dbReference type="EC" id="1.17.7.4" evidence="6"/>
<keyword evidence="5" id="KW-0411">Iron-sulfur</keyword>
<evidence type="ECO:0000313" key="6">
    <source>
        <dbReference type="EMBL" id="MSU07235.1"/>
    </source>
</evidence>
<dbReference type="GO" id="GO:0051539">
    <property type="term" value="F:4 iron, 4 sulfur cluster binding"/>
    <property type="evidence" value="ECO:0007669"/>
    <property type="project" value="UniProtKB-KW"/>
</dbReference>
<dbReference type="GO" id="GO:0046872">
    <property type="term" value="F:metal ion binding"/>
    <property type="evidence" value="ECO:0007669"/>
    <property type="project" value="UniProtKB-KW"/>
</dbReference>
<dbReference type="PANTHER" id="PTHR30426:SF0">
    <property type="entry name" value="4-HYDROXY-3-METHYLBUT-2-ENYL DIPHOSPHATE REDUCTASE"/>
    <property type="match status" value="1"/>
</dbReference>
<keyword evidence="7" id="KW-1185">Reference proteome</keyword>
<comment type="cofactor">
    <cofactor evidence="1">
        <name>[4Fe-4S] cluster</name>
        <dbReference type="ChEBI" id="CHEBI:49883"/>
    </cofactor>
</comment>
<comment type="caution">
    <text evidence="6">The sequence shown here is derived from an EMBL/GenBank/DDBJ whole genome shotgun (WGS) entry which is preliminary data.</text>
</comment>
<evidence type="ECO:0000256" key="4">
    <source>
        <dbReference type="ARBA" id="ARBA00023004"/>
    </source>
</evidence>
<dbReference type="GO" id="GO:0051745">
    <property type="term" value="F:4-hydroxy-3-methylbut-2-enyl diphosphate reductase activity"/>
    <property type="evidence" value="ECO:0007669"/>
    <property type="project" value="UniProtKB-EC"/>
</dbReference>
<accession>A0A7X2TSI8</accession>
<keyword evidence="6" id="KW-0560">Oxidoreductase</keyword>
<dbReference type="EMBL" id="VUNN01000032">
    <property type="protein sequence ID" value="MSU07235.1"/>
    <property type="molecule type" value="Genomic_DNA"/>
</dbReference>
<dbReference type="GO" id="GO:0050992">
    <property type="term" value="P:dimethylallyl diphosphate biosynthetic process"/>
    <property type="evidence" value="ECO:0007669"/>
    <property type="project" value="InterPro"/>
</dbReference>
<sequence length="285" mass="31348">MKNVELASIFGFCKGVEASVNLAVELIKNHKGEKLYTAGELIHNKWIVNNLAEQGIIPISGPEGHEKGIVLICAHGITPTLKQQYIDAGFKVVDGTCRIILRNQKLIGETNNQTIFIGKKNHPETISTMAFAKRPSILISQVSDLDLLERNIRYDAIVQTTYSSSIISDLKEAIKERGLDVNFLSDICNSSQRRRDAVKKLCETCESIVIIGDKHSANSQGLKKIAEEEGKPAFLVSDVDDITPEILRYKHIGLSAGASVPMDVITRVRRYLINGEAACSTDSNS</sequence>